<keyword evidence="2 10" id="KW-1003">Cell membrane</keyword>
<accession>A0A0J6ZL96</accession>
<comment type="subcellular location">
    <subcellularLocation>
        <location evidence="1 10">Cell membrane</location>
        <topology evidence="1 10">Multi-pass membrane protein</topology>
    </subcellularLocation>
</comment>
<proteinExistence type="inferred from homology"/>
<keyword evidence="10" id="KW-0915">Sodium</keyword>
<feature type="binding site" evidence="10">
    <location>
        <position position="78"/>
    </location>
    <ligand>
        <name>Na(+)</name>
        <dbReference type="ChEBI" id="CHEBI:29101"/>
        <note>structural</note>
    </ligand>
</feature>
<evidence type="ECO:0000256" key="2">
    <source>
        <dbReference type="ARBA" id="ARBA00022475"/>
    </source>
</evidence>
<evidence type="ECO:0000256" key="6">
    <source>
        <dbReference type="ARBA" id="ARBA00023303"/>
    </source>
</evidence>
<keyword evidence="10" id="KW-0479">Metal-binding</keyword>
<dbReference type="PATRIC" id="fig|1122219.3.peg.2611"/>
<comment type="similarity">
    <text evidence="7 10">Belongs to the fluoride channel Fluc/FEX (TC 1.A.43) family.</text>
</comment>
<dbReference type="AlphaFoldDB" id="A0A0J6ZL96"/>
<feature type="transmembrane region" description="Helical" evidence="10">
    <location>
        <begin position="34"/>
        <end position="55"/>
    </location>
</feature>
<comment type="catalytic activity">
    <reaction evidence="8">
        <text>fluoride(in) = fluoride(out)</text>
        <dbReference type="Rhea" id="RHEA:76159"/>
        <dbReference type="ChEBI" id="CHEBI:17051"/>
    </reaction>
    <physiologicalReaction direction="left-to-right" evidence="8">
        <dbReference type="Rhea" id="RHEA:76160"/>
    </physiologicalReaction>
</comment>
<keyword evidence="12" id="KW-1185">Reference proteome</keyword>
<name>A0A0J6ZL96_9FIRM</name>
<dbReference type="RefSeq" id="WP_048515212.1">
    <property type="nucleotide sequence ID" value="NZ_FUXD01000042.1"/>
</dbReference>
<keyword evidence="10" id="KW-0813">Transport</keyword>
<comment type="caution">
    <text evidence="11">The sequence shown here is derived from an EMBL/GenBank/DDBJ whole genome shotgun (WGS) entry which is preliminary data.</text>
</comment>
<dbReference type="GO" id="GO:0046872">
    <property type="term" value="F:metal ion binding"/>
    <property type="evidence" value="ECO:0007669"/>
    <property type="project" value="UniProtKB-KW"/>
</dbReference>
<dbReference type="InParanoid" id="A0A0J6ZL96"/>
<evidence type="ECO:0000256" key="4">
    <source>
        <dbReference type="ARBA" id="ARBA00022989"/>
    </source>
</evidence>
<keyword evidence="10" id="KW-0406">Ion transport</keyword>
<dbReference type="NCBIfam" id="TIGR00494">
    <property type="entry name" value="crcB"/>
    <property type="match status" value="1"/>
</dbReference>
<dbReference type="Proteomes" id="UP000036503">
    <property type="component" value="Unassembled WGS sequence"/>
</dbReference>
<sequence>MEKVLAVAVGGGIGSMLRYGVTVAANLHGGISFPYGTILVNTIGSFLIGMLMMYFESQTQLSPAVKLFIITGIIGGFTTFSTFNMEFLTLIRGNAMSLGVLYGGLNIVGGFICCWIGIVLGELLF</sequence>
<evidence type="ECO:0000256" key="9">
    <source>
        <dbReference type="ARBA" id="ARBA00049940"/>
    </source>
</evidence>
<dbReference type="HAMAP" id="MF_00454">
    <property type="entry name" value="FluC"/>
    <property type="match status" value="1"/>
</dbReference>
<evidence type="ECO:0000256" key="7">
    <source>
        <dbReference type="ARBA" id="ARBA00035120"/>
    </source>
</evidence>
<dbReference type="OrthoDB" id="9815830at2"/>
<dbReference type="PANTHER" id="PTHR28259">
    <property type="entry name" value="FLUORIDE EXPORT PROTEIN 1-RELATED"/>
    <property type="match status" value="1"/>
</dbReference>
<keyword evidence="3 10" id="KW-0812">Transmembrane</keyword>
<comment type="function">
    <text evidence="9 10">Fluoride-specific ion channel. Important for reducing fluoride concentration in the cell, thus reducing its toxicity.</text>
</comment>
<evidence type="ECO:0000256" key="1">
    <source>
        <dbReference type="ARBA" id="ARBA00004651"/>
    </source>
</evidence>
<protein>
    <recommendedName>
        <fullName evidence="10">Fluoride-specific ion channel FluC</fullName>
    </recommendedName>
</protein>
<dbReference type="Pfam" id="PF02537">
    <property type="entry name" value="CRCB"/>
    <property type="match status" value="1"/>
</dbReference>
<dbReference type="GO" id="GO:0062054">
    <property type="term" value="F:fluoride channel activity"/>
    <property type="evidence" value="ECO:0007669"/>
    <property type="project" value="UniProtKB-UniRule"/>
</dbReference>
<gene>
    <name evidence="10" type="primary">fluC</name>
    <name evidence="10" type="synonym">crcB</name>
    <name evidence="11" type="ORF">AB840_12660</name>
</gene>
<reference evidence="11 12" key="1">
    <citation type="submission" date="2015-06" db="EMBL/GenBank/DDBJ databases">
        <title>Draft genome sequence of beer spoilage bacterium Megasphaera cerevisiae type strain 20462.</title>
        <authorList>
            <person name="Kutumbaka K."/>
            <person name="Pasmowitz J."/>
            <person name="Mategko J."/>
            <person name="Reyes D."/>
            <person name="Friedrich A."/>
            <person name="Han S."/>
            <person name="Martens-Habbena W."/>
            <person name="Neal-McKinney J."/>
            <person name="Janagama H.K."/>
            <person name="Nadala C."/>
            <person name="Samadpour M."/>
        </authorList>
    </citation>
    <scope>NUCLEOTIDE SEQUENCE [LARGE SCALE GENOMIC DNA]</scope>
    <source>
        <strain evidence="11 12">DSM 20462</strain>
    </source>
</reference>
<feature type="transmembrane region" description="Helical" evidence="10">
    <location>
        <begin position="67"/>
        <end position="88"/>
    </location>
</feature>
<comment type="activity regulation">
    <text evidence="10">Na(+) is not transported, but it plays an essential structural role and its presence is essential for fluoride channel function.</text>
</comment>
<dbReference type="GO" id="GO:0005886">
    <property type="term" value="C:plasma membrane"/>
    <property type="evidence" value="ECO:0007669"/>
    <property type="project" value="UniProtKB-SubCell"/>
</dbReference>
<dbReference type="InterPro" id="IPR003691">
    <property type="entry name" value="FluC"/>
</dbReference>
<keyword evidence="4 10" id="KW-1133">Transmembrane helix</keyword>
<keyword evidence="6 10" id="KW-0407">Ion channel</keyword>
<evidence type="ECO:0000256" key="8">
    <source>
        <dbReference type="ARBA" id="ARBA00035585"/>
    </source>
</evidence>
<feature type="binding site" evidence="10">
    <location>
        <position position="75"/>
    </location>
    <ligand>
        <name>Na(+)</name>
        <dbReference type="ChEBI" id="CHEBI:29101"/>
        <note>structural</note>
    </ligand>
</feature>
<evidence type="ECO:0000313" key="12">
    <source>
        <dbReference type="Proteomes" id="UP000036503"/>
    </source>
</evidence>
<evidence type="ECO:0000313" key="11">
    <source>
        <dbReference type="EMBL" id="KMO85616.1"/>
    </source>
</evidence>
<keyword evidence="5 10" id="KW-0472">Membrane</keyword>
<organism evidence="11 12">
    <name type="scientific">Megasphaera cerevisiae DSM 20462</name>
    <dbReference type="NCBI Taxonomy" id="1122219"/>
    <lineage>
        <taxon>Bacteria</taxon>
        <taxon>Bacillati</taxon>
        <taxon>Bacillota</taxon>
        <taxon>Negativicutes</taxon>
        <taxon>Veillonellales</taxon>
        <taxon>Veillonellaceae</taxon>
        <taxon>Megasphaera</taxon>
    </lineage>
</organism>
<dbReference type="PANTHER" id="PTHR28259:SF1">
    <property type="entry name" value="FLUORIDE EXPORT PROTEIN 1-RELATED"/>
    <property type="match status" value="1"/>
</dbReference>
<dbReference type="GO" id="GO:0140114">
    <property type="term" value="P:cellular detoxification of fluoride"/>
    <property type="evidence" value="ECO:0007669"/>
    <property type="project" value="UniProtKB-UniRule"/>
</dbReference>
<dbReference type="EMBL" id="LEKT01000054">
    <property type="protein sequence ID" value="KMO85616.1"/>
    <property type="molecule type" value="Genomic_DNA"/>
</dbReference>
<evidence type="ECO:0000256" key="5">
    <source>
        <dbReference type="ARBA" id="ARBA00023136"/>
    </source>
</evidence>
<evidence type="ECO:0000256" key="10">
    <source>
        <dbReference type="HAMAP-Rule" id="MF_00454"/>
    </source>
</evidence>
<feature type="transmembrane region" description="Helical" evidence="10">
    <location>
        <begin position="100"/>
        <end position="124"/>
    </location>
</feature>
<dbReference type="FunCoup" id="A0A0J6ZL96">
    <property type="interactions" value="214"/>
</dbReference>
<evidence type="ECO:0000256" key="3">
    <source>
        <dbReference type="ARBA" id="ARBA00022692"/>
    </source>
</evidence>